<organism evidence="1 2">
    <name type="scientific">Dictyobacter aurantiacus</name>
    <dbReference type="NCBI Taxonomy" id="1936993"/>
    <lineage>
        <taxon>Bacteria</taxon>
        <taxon>Bacillati</taxon>
        <taxon>Chloroflexota</taxon>
        <taxon>Ktedonobacteria</taxon>
        <taxon>Ktedonobacterales</taxon>
        <taxon>Dictyobacteraceae</taxon>
        <taxon>Dictyobacter</taxon>
    </lineage>
</organism>
<comment type="caution">
    <text evidence="1">The sequence shown here is derived from an EMBL/GenBank/DDBJ whole genome shotgun (WGS) entry which is preliminary data.</text>
</comment>
<dbReference type="Proteomes" id="UP000287224">
    <property type="component" value="Unassembled WGS sequence"/>
</dbReference>
<dbReference type="AlphaFoldDB" id="A0A401ZD67"/>
<proteinExistence type="predicted"/>
<dbReference type="EMBL" id="BIFQ01000001">
    <property type="protein sequence ID" value="GCE04789.1"/>
    <property type="molecule type" value="Genomic_DNA"/>
</dbReference>
<dbReference type="OrthoDB" id="8780330at2"/>
<sequence length="92" mass="10637">MSDEFMDINHIEKVKDALEDDQYNWRTVDGVANQLGISSEDVRKIINGQLRDQVVRTYDSNLNSAVYTTRKHYGEKESTLNRLLSAFTNRVV</sequence>
<protein>
    <submittedName>
        <fullName evidence="1">Uncharacterized protein</fullName>
    </submittedName>
</protein>
<reference evidence="2" key="1">
    <citation type="submission" date="2018-12" db="EMBL/GenBank/DDBJ databases">
        <title>Tengunoibacter tsumagoiensis gen. nov., sp. nov., Dictyobacter kobayashii sp. nov., D. alpinus sp. nov., and D. joshuensis sp. nov. and description of Dictyobacteraceae fam. nov. within the order Ktedonobacterales isolated from Tengu-no-mugimeshi.</title>
        <authorList>
            <person name="Wang C.M."/>
            <person name="Zheng Y."/>
            <person name="Sakai Y."/>
            <person name="Toyoda A."/>
            <person name="Minakuchi Y."/>
            <person name="Abe K."/>
            <person name="Yokota A."/>
            <person name="Yabe S."/>
        </authorList>
    </citation>
    <scope>NUCLEOTIDE SEQUENCE [LARGE SCALE GENOMIC DNA]</scope>
    <source>
        <strain evidence="2">S-27</strain>
    </source>
</reference>
<evidence type="ECO:0000313" key="1">
    <source>
        <dbReference type="EMBL" id="GCE04789.1"/>
    </source>
</evidence>
<evidence type="ECO:0000313" key="2">
    <source>
        <dbReference type="Proteomes" id="UP000287224"/>
    </source>
</evidence>
<name>A0A401ZD67_9CHLR</name>
<gene>
    <name evidence="1" type="ORF">KDAU_21180</name>
</gene>
<dbReference type="RefSeq" id="WP_126595903.1">
    <property type="nucleotide sequence ID" value="NZ_BIFQ01000001.1"/>
</dbReference>
<keyword evidence="2" id="KW-1185">Reference proteome</keyword>
<accession>A0A401ZD67</accession>